<dbReference type="PANTHER" id="PTHR30636">
    <property type="entry name" value="UPF0701 PROTEIN YICC"/>
    <property type="match status" value="1"/>
</dbReference>
<comment type="cofactor">
    <cofactor evidence="1">
        <name>a divalent metal cation</name>
        <dbReference type="ChEBI" id="CHEBI:60240"/>
    </cofactor>
</comment>
<feature type="domain" description="Endoribonuclease YicC-like C-terminal" evidence="7">
    <location>
        <begin position="173"/>
        <end position="292"/>
    </location>
</feature>
<dbReference type="InterPro" id="IPR005229">
    <property type="entry name" value="YicC/YloC-like"/>
</dbReference>
<dbReference type="NCBIfam" id="TIGR00255">
    <property type="entry name" value="YicC/YloC family endoribonuclease"/>
    <property type="match status" value="1"/>
</dbReference>
<reference evidence="8" key="1">
    <citation type="submission" date="2021-12" db="EMBL/GenBank/DDBJ databases">
        <title>Alicyclobacillaceae gen. nov., sp. nov., isolated from chalcocite enrichment system.</title>
        <authorList>
            <person name="Jiang Z."/>
        </authorList>
    </citation>
    <scope>NUCLEOTIDE SEQUENCE</scope>
    <source>
        <strain evidence="8">MYW30-H2</strain>
    </source>
</reference>
<comment type="similarity">
    <text evidence="5">Belongs to the YicC/YloC family.</text>
</comment>
<dbReference type="Proteomes" id="UP000830167">
    <property type="component" value="Chromosome"/>
</dbReference>
<dbReference type="EMBL" id="CP089291">
    <property type="protein sequence ID" value="UOF89193.1"/>
    <property type="molecule type" value="Genomic_DNA"/>
</dbReference>
<evidence type="ECO:0000313" key="9">
    <source>
        <dbReference type="Proteomes" id="UP000830167"/>
    </source>
</evidence>
<dbReference type="InterPro" id="IPR013527">
    <property type="entry name" value="YicC-like_N"/>
</dbReference>
<keyword evidence="2" id="KW-0540">Nuclease</keyword>
<dbReference type="InterPro" id="IPR013551">
    <property type="entry name" value="YicC-like_C"/>
</dbReference>
<evidence type="ECO:0000256" key="3">
    <source>
        <dbReference type="ARBA" id="ARBA00022759"/>
    </source>
</evidence>
<accession>A0ABY4CJ53</accession>
<dbReference type="Pfam" id="PF03755">
    <property type="entry name" value="YicC-like_N"/>
    <property type="match status" value="1"/>
</dbReference>
<evidence type="ECO:0000259" key="6">
    <source>
        <dbReference type="Pfam" id="PF03755"/>
    </source>
</evidence>
<gene>
    <name evidence="8" type="ORF">LSG31_14885</name>
</gene>
<protein>
    <submittedName>
        <fullName evidence="8">YicC family protein</fullName>
    </submittedName>
</protein>
<keyword evidence="4" id="KW-0378">Hydrolase</keyword>
<sequence length="292" mass="33526">MIKSMTGYGRGSARYEDLQLTVEIRTVNHRFAEVVLRMPKEWMAYEDLVKKIVLSHISRGRAEVQFSFGQGTVSKKVVSIDEAYALQVYQAITRLAVQLNQRTDSFFEQVVSFPGVLQVTESAVHEQALRDLIVDGLEEACHALDGMRREEGQSIREDLARRLSDLERMVADIKRLAPTVVSAYRERLEQKVRDLAPAGTVDEQRLLSEVVIFAERSDIQEELVRLHSHMQQFKHILEVTEPVGRKMDFLIQEMNREMNTIGSKANDARIATQVVECKTRLEQLREQVQNIE</sequence>
<keyword evidence="3" id="KW-0255">Endonuclease</keyword>
<organism evidence="8 9">
    <name type="scientific">Fodinisporobacter ferrooxydans</name>
    <dbReference type="NCBI Taxonomy" id="2901836"/>
    <lineage>
        <taxon>Bacteria</taxon>
        <taxon>Bacillati</taxon>
        <taxon>Bacillota</taxon>
        <taxon>Bacilli</taxon>
        <taxon>Bacillales</taxon>
        <taxon>Alicyclobacillaceae</taxon>
        <taxon>Fodinisporobacter</taxon>
    </lineage>
</organism>
<evidence type="ECO:0000256" key="4">
    <source>
        <dbReference type="ARBA" id="ARBA00022801"/>
    </source>
</evidence>
<dbReference type="RefSeq" id="WP_347435877.1">
    <property type="nucleotide sequence ID" value="NZ_CP089291.1"/>
</dbReference>
<name>A0ABY4CJ53_9BACL</name>
<evidence type="ECO:0000313" key="8">
    <source>
        <dbReference type="EMBL" id="UOF89193.1"/>
    </source>
</evidence>
<evidence type="ECO:0000256" key="5">
    <source>
        <dbReference type="ARBA" id="ARBA00035648"/>
    </source>
</evidence>
<dbReference type="PANTHER" id="PTHR30636:SF3">
    <property type="entry name" value="UPF0701 PROTEIN YICC"/>
    <property type="match status" value="1"/>
</dbReference>
<feature type="domain" description="Endoribonuclease YicC-like N-terminal" evidence="6">
    <location>
        <begin position="2"/>
        <end position="156"/>
    </location>
</feature>
<evidence type="ECO:0000256" key="2">
    <source>
        <dbReference type="ARBA" id="ARBA00022722"/>
    </source>
</evidence>
<evidence type="ECO:0000259" key="7">
    <source>
        <dbReference type="Pfam" id="PF08340"/>
    </source>
</evidence>
<dbReference type="Pfam" id="PF08340">
    <property type="entry name" value="YicC-like_C"/>
    <property type="match status" value="1"/>
</dbReference>
<keyword evidence="9" id="KW-1185">Reference proteome</keyword>
<evidence type="ECO:0000256" key="1">
    <source>
        <dbReference type="ARBA" id="ARBA00001968"/>
    </source>
</evidence>
<proteinExistence type="inferred from homology"/>